<protein>
    <recommendedName>
        <fullName evidence="3">HMA domain-containing protein</fullName>
    </recommendedName>
</protein>
<accession>A0A8T0GU81</accession>
<sequence length="279" mass="33240">MARYNYYDGRQVPQYYYYPSSSDLAPMRFLDSRRPEYYQRAQDDYVNDSYRRHYRVQDNSDYLNDGYERHYRGQDNSDYANDGYRRHYRVQGNSDYVNDGYRRHYRLQDNSDYSRHGHMPEEQVVRREGGDVTPWLLNREYPNYGGYAGMYQLPQQPWQYGTTEDSSYSMTVEMYVPLCCDECERKVRKHLKNVDGTKLTFTLPSELVKLYITYNPQLISRDFDLEFELKFLHMNQLQLVLFFEELHMIISHNSQHRGGGRCGECKCRPVGEESGGGGT</sequence>
<evidence type="ECO:0000313" key="2">
    <source>
        <dbReference type="Proteomes" id="UP000822688"/>
    </source>
</evidence>
<dbReference type="AlphaFoldDB" id="A0A8T0GU81"/>
<reference evidence="1" key="1">
    <citation type="submission" date="2020-06" db="EMBL/GenBank/DDBJ databases">
        <title>WGS assembly of Ceratodon purpureus strain R40.</title>
        <authorList>
            <person name="Carey S.B."/>
            <person name="Jenkins J."/>
            <person name="Shu S."/>
            <person name="Lovell J.T."/>
            <person name="Sreedasyam A."/>
            <person name="Maumus F."/>
            <person name="Tiley G.P."/>
            <person name="Fernandez-Pozo N."/>
            <person name="Barry K."/>
            <person name="Chen C."/>
            <person name="Wang M."/>
            <person name="Lipzen A."/>
            <person name="Daum C."/>
            <person name="Saski C.A."/>
            <person name="Payton A.C."/>
            <person name="Mcbreen J.C."/>
            <person name="Conrad R.E."/>
            <person name="Kollar L.M."/>
            <person name="Olsson S."/>
            <person name="Huttunen S."/>
            <person name="Landis J.B."/>
            <person name="Wickett N.J."/>
            <person name="Johnson M.G."/>
            <person name="Rensing S.A."/>
            <person name="Grimwood J."/>
            <person name="Schmutz J."/>
            <person name="Mcdaniel S.F."/>
        </authorList>
    </citation>
    <scope>NUCLEOTIDE SEQUENCE</scope>
    <source>
        <strain evidence="1">R40</strain>
    </source>
</reference>
<evidence type="ECO:0000313" key="1">
    <source>
        <dbReference type="EMBL" id="KAG0563281.1"/>
    </source>
</evidence>
<dbReference type="InterPro" id="IPR036163">
    <property type="entry name" value="HMA_dom_sf"/>
</dbReference>
<keyword evidence="2" id="KW-1185">Reference proteome</keyword>
<dbReference type="EMBL" id="CM026429">
    <property type="protein sequence ID" value="KAG0563281.1"/>
    <property type="molecule type" value="Genomic_DNA"/>
</dbReference>
<name>A0A8T0GU81_CERPU</name>
<evidence type="ECO:0008006" key="3">
    <source>
        <dbReference type="Google" id="ProtNLM"/>
    </source>
</evidence>
<dbReference type="Proteomes" id="UP000822688">
    <property type="component" value="Chromosome 8"/>
</dbReference>
<dbReference type="SUPFAM" id="SSF55008">
    <property type="entry name" value="HMA, heavy metal-associated domain"/>
    <property type="match status" value="1"/>
</dbReference>
<dbReference type="GO" id="GO:0046872">
    <property type="term" value="F:metal ion binding"/>
    <property type="evidence" value="ECO:0007669"/>
    <property type="project" value="InterPro"/>
</dbReference>
<comment type="caution">
    <text evidence="1">The sequence shown here is derived from an EMBL/GenBank/DDBJ whole genome shotgun (WGS) entry which is preliminary data.</text>
</comment>
<gene>
    <name evidence="1" type="ORF">KC19_8G018600</name>
</gene>
<organism evidence="1 2">
    <name type="scientific">Ceratodon purpureus</name>
    <name type="common">Fire moss</name>
    <name type="synonym">Dicranum purpureum</name>
    <dbReference type="NCBI Taxonomy" id="3225"/>
    <lineage>
        <taxon>Eukaryota</taxon>
        <taxon>Viridiplantae</taxon>
        <taxon>Streptophyta</taxon>
        <taxon>Embryophyta</taxon>
        <taxon>Bryophyta</taxon>
        <taxon>Bryophytina</taxon>
        <taxon>Bryopsida</taxon>
        <taxon>Dicranidae</taxon>
        <taxon>Pseudoditrichales</taxon>
        <taxon>Ditrichaceae</taxon>
        <taxon>Ceratodon</taxon>
    </lineage>
</organism>
<proteinExistence type="predicted"/>